<protein>
    <submittedName>
        <fullName evidence="3">Uncharacterized protein</fullName>
    </submittedName>
</protein>
<name>A0A9W7CC52_9STRA</name>
<dbReference type="AlphaFoldDB" id="A0A9W7CC52"/>
<feature type="region of interest" description="Disordered" evidence="2">
    <location>
        <begin position="1"/>
        <end position="159"/>
    </location>
</feature>
<dbReference type="GO" id="GO:0005929">
    <property type="term" value="C:cilium"/>
    <property type="evidence" value="ECO:0007669"/>
    <property type="project" value="GOC"/>
</dbReference>
<dbReference type="Proteomes" id="UP001165082">
    <property type="component" value="Unassembled WGS sequence"/>
</dbReference>
<evidence type="ECO:0000256" key="2">
    <source>
        <dbReference type="SAM" id="MobiDB-lite"/>
    </source>
</evidence>
<feature type="compositionally biased region" description="Polar residues" evidence="2">
    <location>
        <begin position="129"/>
        <end position="141"/>
    </location>
</feature>
<dbReference type="InterPro" id="IPR030465">
    <property type="entry name" value="CEP131"/>
</dbReference>
<evidence type="ECO:0000256" key="1">
    <source>
        <dbReference type="SAM" id="Coils"/>
    </source>
</evidence>
<feature type="compositionally biased region" description="Low complexity" evidence="2">
    <location>
        <begin position="55"/>
        <end position="69"/>
    </location>
</feature>
<feature type="compositionally biased region" description="Low complexity" evidence="2">
    <location>
        <begin position="85"/>
        <end position="102"/>
    </location>
</feature>
<evidence type="ECO:0000313" key="4">
    <source>
        <dbReference type="Proteomes" id="UP001165082"/>
    </source>
</evidence>
<keyword evidence="1" id="KW-0175">Coiled coil</keyword>
<dbReference type="PANTHER" id="PTHR31540:SF1">
    <property type="entry name" value="CENTROSOMAL PROTEIN OF 131 KDA"/>
    <property type="match status" value="1"/>
</dbReference>
<feature type="compositionally biased region" description="Low complexity" evidence="2">
    <location>
        <begin position="113"/>
        <end position="127"/>
    </location>
</feature>
<evidence type="ECO:0000313" key="3">
    <source>
        <dbReference type="EMBL" id="GMI07157.1"/>
    </source>
</evidence>
<feature type="region of interest" description="Disordered" evidence="2">
    <location>
        <begin position="460"/>
        <end position="482"/>
    </location>
</feature>
<feature type="compositionally biased region" description="Basic and acidic residues" evidence="2">
    <location>
        <begin position="369"/>
        <end position="386"/>
    </location>
</feature>
<feature type="compositionally biased region" description="Gly residues" evidence="2">
    <location>
        <begin position="725"/>
        <end position="739"/>
    </location>
</feature>
<keyword evidence="4" id="KW-1185">Reference proteome</keyword>
<feature type="compositionally biased region" description="Polar residues" evidence="2">
    <location>
        <begin position="148"/>
        <end position="159"/>
    </location>
</feature>
<feature type="region of interest" description="Disordered" evidence="2">
    <location>
        <begin position="716"/>
        <end position="739"/>
    </location>
</feature>
<reference evidence="3" key="1">
    <citation type="submission" date="2022-07" db="EMBL/GenBank/DDBJ databases">
        <title>Genome analysis of Parmales, a sister group of diatoms, reveals the evolutionary specialization of diatoms from phago-mixotrophs to photoautotrophs.</title>
        <authorList>
            <person name="Ban H."/>
            <person name="Sato S."/>
            <person name="Yoshikawa S."/>
            <person name="Kazumasa Y."/>
            <person name="Nakamura Y."/>
            <person name="Ichinomiya M."/>
            <person name="Saitoh K."/>
            <person name="Sato N."/>
            <person name="Blanc-Mathieu R."/>
            <person name="Endo H."/>
            <person name="Kuwata A."/>
            <person name="Ogata H."/>
        </authorList>
    </citation>
    <scope>NUCLEOTIDE SEQUENCE</scope>
</reference>
<dbReference type="EMBL" id="BRXZ01000193">
    <property type="protein sequence ID" value="GMI07157.1"/>
    <property type="molecule type" value="Genomic_DNA"/>
</dbReference>
<dbReference type="OrthoDB" id="198982at2759"/>
<feature type="coiled-coil region" evidence="1">
    <location>
        <begin position="242"/>
        <end position="283"/>
    </location>
</feature>
<proteinExistence type="predicted"/>
<feature type="compositionally biased region" description="Polar residues" evidence="2">
    <location>
        <begin position="1"/>
        <end position="13"/>
    </location>
</feature>
<feature type="coiled-coil region" evidence="1">
    <location>
        <begin position="573"/>
        <end position="614"/>
    </location>
</feature>
<organism evidence="3 4">
    <name type="scientific">Triparma retinervis</name>
    <dbReference type="NCBI Taxonomy" id="2557542"/>
    <lineage>
        <taxon>Eukaryota</taxon>
        <taxon>Sar</taxon>
        <taxon>Stramenopiles</taxon>
        <taxon>Ochrophyta</taxon>
        <taxon>Bolidophyceae</taxon>
        <taxon>Parmales</taxon>
        <taxon>Triparmaceae</taxon>
        <taxon>Triparma</taxon>
    </lineage>
</organism>
<feature type="compositionally biased region" description="Basic residues" evidence="2">
    <location>
        <begin position="103"/>
        <end position="112"/>
    </location>
</feature>
<dbReference type="GO" id="GO:0035735">
    <property type="term" value="P:intraciliary transport involved in cilium assembly"/>
    <property type="evidence" value="ECO:0007669"/>
    <property type="project" value="InterPro"/>
</dbReference>
<comment type="caution">
    <text evidence="3">The sequence shown here is derived from an EMBL/GenBank/DDBJ whole genome shotgun (WGS) entry which is preliminary data.</text>
</comment>
<feature type="region of interest" description="Disordered" evidence="2">
    <location>
        <begin position="369"/>
        <end position="418"/>
    </location>
</feature>
<dbReference type="PANTHER" id="PTHR31540">
    <property type="entry name" value="CENTROSOMAL PROTEIN OF 131 KDA"/>
    <property type="match status" value="1"/>
</dbReference>
<feature type="compositionally biased region" description="Low complexity" evidence="2">
    <location>
        <begin position="29"/>
        <end position="39"/>
    </location>
</feature>
<gene>
    <name evidence="3" type="ORF">TrRE_jg9875</name>
</gene>
<accession>A0A9W7CC52</accession>
<sequence length="739" mass="82873">MSASILSSMSTGSGEAGASPKRKKKGAKTGKTSKGTNKGKVGGASPGRVGVASPRRASGANAGSFSASRSPKRMAAAGKQKKKATSTLVSSPSSVSRASAANKTKKKKKKKAVAQSAAAAAAAAPASPSMPSNYSQPSTPTRPLDESLNMTSSSLNDTVSSAEESIAAWSLRSSVQIEETTASFQGKVVKLSLEIEDAEKTTAMLEEKLAKSVRVGEERQKSIAEKYRREFQRQAQGCKGEMDSKMDECNKLTDRKRELASQIKSYQGKIKMAEDRVASSKEKIEKQGQAELDEAAASWGEGEVIRRKKWLERKTKEIREITIKGLEPEVERIIEEHKGECERLEKEGEKWRRDFMVEFDTMVGEGRDKVRAEAERRRDEKLRLTRDASNNRLQDIHESHAGNLQKMRKKLEAETEAQRRWQAEELKRMATSHGEEMQSLREREGARLVGMRRRWAEEKEGVERQLNGQLAAMDREEEERREVWEVRARGKAGKDLEARVEEEREKARQERDAEIEVTIRRIQATTAKAGSDFKELLENRKGRMRTESEGLVKVVKGKKERWGKRMGENVDLIRNLEDSKRSAEATLRSLAEYMEKMDAEIEQAIRSREEELARVVVEEERVKEVGGGARKRLEGEKAGLRKLIGEKRAAVERMEIQHKGKLDMLASEHDKDLIAIEKRVKIDVNLKEGRAQEVRQAVEEEKERCKGLEDILKRYQRKKDKRGKGSGGSGGGGRKTMII</sequence>
<feature type="coiled-coil region" evidence="1">
    <location>
        <begin position="327"/>
        <end position="354"/>
    </location>
</feature>